<evidence type="ECO:0000313" key="4">
    <source>
        <dbReference type="EMBL" id="GAU12894.1"/>
    </source>
</evidence>
<dbReference type="EMBL" id="DF973126">
    <property type="protein sequence ID" value="GAU12894.1"/>
    <property type="molecule type" value="Genomic_DNA"/>
</dbReference>
<keyword evidence="5" id="KW-1185">Reference proteome</keyword>
<gene>
    <name evidence="4" type="ORF">TSUD_73810</name>
</gene>
<reference evidence="5" key="1">
    <citation type="journal article" date="2017" name="Front. Plant Sci.">
        <title>Climate Clever Clovers: New Paradigm to Reduce the Environmental Footprint of Ruminants by Breeding Low Methanogenic Forages Utilizing Haplotype Variation.</title>
        <authorList>
            <person name="Kaur P."/>
            <person name="Appels R."/>
            <person name="Bayer P.E."/>
            <person name="Keeble-Gagnere G."/>
            <person name="Wang J."/>
            <person name="Hirakawa H."/>
            <person name="Shirasawa K."/>
            <person name="Vercoe P."/>
            <person name="Stefanova K."/>
            <person name="Durmic Z."/>
            <person name="Nichols P."/>
            <person name="Revell C."/>
            <person name="Isobe S.N."/>
            <person name="Edwards D."/>
            <person name="Erskine W."/>
        </authorList>
    </citation>
    <scope>NUCLEOTIDE SEQUENCE [LARGE SCALE GENOMIC DNA]</scope>
    <source>
        <strain evidence="5">cv. Daliak</strain>
    </source>
</reference>
<evidence type="ECO:0000256" key="3">
    <source>
        <dbReference type="ARBA" id="ARBA00023163"/>
    </source>
</evidence>
<keyword evidence="2" id="KW-0805">Transcription regulation</keyword>
<dbReference type="SUPFAM" id="SSF52172">
    <property type="entry name" value="CheY-like"/>
    <property type="match status" value="1"/>
</dbReference>
<dbReference type="PANTHER" id="PTHR43874">
    <property type="entry name" value="TWO-COMPONENT RESPONSE REGULATOR"/>
    <property type="match status" value="1"/>
</dbReference>
<organism evidence="4 5">
    <name type="scientific">Trifolium subterraneum</name>
    <name type="common">Subterranean clover</name>
    <dbReference type="NCBI Taxonomy" id="3900"/>
    <lineage>
        <taxon>Eukaryota</taxon>
        <taxon>Viridiplantae</taxon>
        <taxon>Streptophyta</taxon>
        <taxon>Embryophyta</taxon>
        <taxon>Tracheophyta</taxon>
        <taxon>Spermatophyta</taxon>
        <taxon>Magnoliopsida</taxon>
        <taxon>eudicotyledons</taxon>
        <taxon>Gunneridae</taxon>
        <taxon>Pentapetalae</taxon>
        <taxon>rosids</taxon>
        <taxon>fabids</taxon>
        <taxon>Fabales</taxon>
        <taxon>Fabaceae</taxon>
        <taxon>Papilionoideae</taxon>
        <taxon>50 kb inversion clade</taxon>
        <taxon>NPAAA clade</taxon>
        <taxon>Hologalegina</taxon>
        <taxon>IRL clade</taxon>
        <taxon>Trifolieae</taxon>
        <taxon>Trifolium</taxon>
    </lineage>
</organism>
<dbReference type="Proteomes" id="UP000242715">
    <property type="component" value="Unassembled WGS sequence"/>
</dbReference>
<dbReference type="OrthoDB" id="1426639at2759"/>
<protein>
    <recommendedName>
        <fullName evidence="6">Response regulatory domain-containing protein</fullName>
    </recommendedName>
</protein>
<evidence type="ECO:0000256" key="1">
    <source>
        <dbReference type="ARBA" id="ARBA00023012"/>
    </source>
</evidence>
<keyword evidence="1" id="KW-0902">Two-component regulatory system</keyword>
<evidence type="ECO:0000256" key="2">
    <source>
        <dbReference type="ARBA" id="ARBA00023015"/>
    </source>
</evidence>
<evidence type="ECO:0008006" key="6">
    <source>
        <dbReference type="Google" id="ProtNLM"/>
    </source>
</evidence>
<dbReference type="InterPro" id="IPR045279">
    <property type="entry name" value="ARR-like"/>
</dbReference>
<proteinExistence type="predicted"/>
<dbReference type="InterPro" id="IPR011006">
    <property type="entry name" value="CheY-like_superfamily"/>
</dbReference>
<dbReference type="GO" id="GO:0000160">
    <property type="term" value="P:phosphorelay signal transduction system"/>
    <property type="evidence" value="ECO:0007669"/>
    <property type="project" value="UniProtKB-KW"/>
</dbReference>
<dbReference type="PANTHER" id="PTHR43874:SF206">
    <property type="entry name" value="RESPONSE REGULATOR RECEIVER DOMAIN PROTEIN"/>
    <property type="match status" value="1"/>
</dbReference>
<evidence type="ECO:0000313" key="5">
    <source>
        <dbReference type="Proteomes" id="UP000242715"/>
    </source>
</evidence>
<dbReference type="GO" id="GO:0009736">
    <property type="term" value="P:cytokinin-activated signaling pathway"/>
    <property type="evidence" value="ECO:0007669"/>
    <property type="project" value="InterPro"/>
</dbReference>
<sequence length="297" mass="33632">MALSIKKELFPQQFSTNIRLLVIDHDINLLNAIQNACYKFHYSVMSCDGSRSAVVKAIEDGACDYWIKPFTENLMMNMWQHVARKIWNENKNLELEVEVDMKKGMIYDSKLPLIEPKIGVINTSVKQESVENNDDEPESSTKKTRVKWSSELNKKFIRAVVELNVDKFDFEANDASTSHVESKHIVYATPVNVYQTDDYEKETSPGFWTDSITTAQVQNIFLSCHQIPMTQKPLPMIIENPISSRGLSPFCTADTVGDIGGTNNSNGLLQKIKSNQSLESFYSCHSSWSAEDTKNVA</sequence>
<accession>A0A2Z6LH10</accession>
<keyword evidence="3" id="KW-0804">Transcription</keyword>
<dbReference type="Gene3D" id="3.40.50.2300">
    <property type="match status" value="1"/>
</dbReference>
<dbReference type="AlphaFoldDB" id="A0A2Z6LH10"/>
<name>A0A2Z6LH10_TRISU</name>